<reference evidence="2" key="1">
    <citation type="submission" date="2019-07" db="EMBL/GenBank/DDBJ databases">
        <title>Genome assemblies of Wolbachia strains wAlbA and wAlbB in wild caught Aedes albopictus specimens.</title>
        <authorList>
            <person name="Kulkarni A."/>
            <person name="Yu W."/>
            <person name="Xue R.-D."/>
            <person name="Ma Y."/>
            <person name="Xu J."/>
        </authorList>
    </citation>
    <scope>NUCLEOTIDE SEQUENCE</scope>
    <source>
        <strain evidence="2">HN2016</strain>
    </source>
</reference>
<comment type="caution">
    <text evidence="2">The sequence shown here is derived from an EMBL/GenBank/DDBJ whole genome shotgun (WGS) entry which is preliminary data.</text>
</comment>
<feature type="compositionally biased region" description="Pro residues" evidence="1">
    <location>
        <begin position="223"/>
        <end position="235"/>
    </location>
</feature>
<name>A0A6C1U0F0_WOLPI</name>
<evidence type="ECO:0000256" key="1">
    <source>
        <dbReference type="SAM" id="MobiDB-lite"/>
    </source>
</evidence>
<feature type="compositionally biased region" description="Polar residues" evidence="1">
    <location>
        <begin position="311"/>
        <end position="325"/>
    </location>
</feature>
<dbReference type="Proteomes" id="UP000218080">
    <property type="component" value="Unassembled WGS sequence"/>
</dbReference>
<feature type="region of interest" description="Disordered" evidence="1">
    <location>
        <begin position="159"/>
        <end position="276"/>
    </location>
</feature>
<dbReference type="EMBL" id="NWVJ02000348">
    <property type="protein sequence ID" value="TVS92791.1"/>
    <property type="molecule type" value="Genomic_DNA"/>
</dbReference>
<feature type="region of interest" description="Disordered" evidence="1">
    <location>
        <begin position="311"/>
        <end position="376"/>
    </location>
</feature>
<organism evidence="2">
    <name type="scientific">Wolbachia pipientis</name>
    <dbReference type="NCBI Taxonomy" id="955"/>
    <lineage>
        <taxon>Bacteria</taxon>
        <taxon>Pseudomonadati</taxon>
        <taxon>Pseudomonadota</taxon>
        <taxon>Alphaproteobacteria</taxon>
        <taxon>Rickettsiales</taxon>
        <taxon>Anaplasmataceae</taxon>
        <taxon>Wolbachieae</taxon>
        <taxon>Wolbachia</taxon>
    </lineage>
</organism>
<accession>A0A6C1U0F0</accession>
<feature type="compositionally biased region" description="Basic and acidic residues" evidence="1">
    <location>
        <begin position="193"/>
        <end position="212"/>
    </location>
</feature>
<sequence length="402" mass="45507">MNDPFKSEDYKKNLDSLIKAIKAGDELVTIRQYGKTVTDLSHALEGFTDKAEDVAKFVIRSDLNNYVKSMNGKPSGLKILKEILNRISGRNVPVKNISSFIDKLPPPTSMTIFEYLEAYRKISGLEQVERGNIAIAPEKPERSFLKENRQVEVNYNDSGYESSLSEESGHEEISNYQEKKSKSLTENSQSSKSPKEEPIYATIPKEHIEAKRENRKKQQSKPPILPKPSIAPPLPKKMFTAGQEVRQKPKVVGTVPKSTKDKPELPPKLKKLGHIDQKSSTKLEMVVSSMEKEINYNIDIKVQEIRKKFKQNQAKESPNAQTIESRTPPVAQVNIDVEKKTRPSPKVTSQSRLFPMRDEISQMNPLSAKSDPRPHVSKNALLTDVNVKQLVAQFENYGRKKL</sequence>
<feature type="compositionally biased region" description="Basic and acidic residues" evidence="1">
    <location>
        <begin position="258"/>
        <end position="276"/>
    </location>
</feature>
<protein>
    <submittedName>
        <fullName evidence="2">Uncharacterized protein</fullName>
    </submittedName>
</protein>
<proteinExistence type="predicted"/>
<feature type="compositionally biased region" description="Basic and acidic residues" evidence="1">
    <location>
        <begin position="167"/>
        <end position="183"/>
    </location>
</feature>
<evidence type="ECO:0000313" key="2">
    <source>
        <dbReference type="EMBL" id="TVS92791.1"/>
    </source>
</evidence>
<dbReference type="AlphaFoldDB" id="A0A6C1U0F0"/>
<gene>
    <name evidence="2" type="ORF">COM42_005565</name>
</gene>